<keyword evidence="4" id="KW-1185">Reference proteome</keyword>
<name>A0A5F9DC55_RABIT</name>
<comment type="subcellular location">
    <subcellularLocation>
        <location evidence="1">Membrane</location>
        <topology evidence="1">Peripheral membrane protein</topology>
        <orientation evidence="1">Cytoplasmic side</orientation>
    </subcellularLocation>
</comment>
<evidence type="ECO:0000313" key="3">
    <source>
        <dbReference type="Ensembl" id="ENSOCUP00000042871.1"/>
    </source>
</evidence>
<dbReference type="InterPro" id="IPR001683">
    <property type="entry name" value="PX_dom"/>
</dbReference>
<proteinExistence type="predicted"/>
<dbReference type="SMR" id="A0A5F9DC55"/>
<reference evidence="3 4" key="1">
    <citation type="journal article" date="2011" name="Nature">
        <title>A high-resolution map of human evolutionary constraint using 29 mammals.</title>
        <authorList>
            <person name="Lindblad-Toh K."/>
            <person name="Garber M."/>
            <person name="Zuk O."/>
            <person name="Lin M.F."/>
            <person name="Parker B.J."/>
            <person name="Washietl S."/>
            <person name="Kheradpour P."/>
            <person name="Ernst J."/>
            <person name="Jordan G."/>
            <person name="Mauceli E."/>
            <person name="Ward L.D."/>
            <person name="Lowe C.B."/>
            <person name="Holloway A.K."/>
            <person name="Clamp M."/>
            <person name="Gnerre S."/>
            <person name="Alfoldi J."/>
            <person name="Beal K."/>
            <person name="Chang J."/>
            <person name="Clawson H."/>
            <person name="Cuff J."/>
            <person name="Di Palma F."/>
            <person name="Fitzgerald S."/>
            <person name="Flicek P."/>
            <person name="Guttman M."/>
            <person name="Hubisz M.J."/>
            <person name="Jaffe D.B."/>
            <person name="Jungreis I."/>
            <person name="Kent W.J."/>
            <person name="Kostka D."/>
            <person name="Lara M."/>
            <person name="Martins A.L."/>
            <person name="Massingham T."/>
            <person name="Moltke I."/>
            <person name="Raney B.J."/>
            <person name="Rasmussen M.D."/>
            <person name="Robinson J."/>
            <person name="Stark A."/>
            <person name="Vilella A.J."/>
            <person name="Wen J."/>
            <person name="Xie X."/>
            <person name="Zody M.C."/>
            <person name="Baldwin J."/>
            <person name="Bloom T."/>
            <person name="Chin C.W."/>
            <person name="Heiman D."/>
            <person name="Nicol R."/>
            <person name="Nusbaum C."/>
            <person name="Young S."/>
            <person name="Wilkinson J."/>
            <person name="Worley K.C."/>
            <person name="Kovar C.L."/>
            <person name="Muzny D.M."/>
            <person name="Gibbs R.A."/>
            <person name="Cree A."/>
            <person name="Dihn H.H."/>
            <person name="Fowler G."/>
            <person name="Jhangiani S."/>
            <person name="Joshi V."/>
            <person name="Lee S."/>
            <person name="Lewis L.R."/>
            <person name="Nazareth L.V."/>
            <person name="Okwuonu G."/>
            <person name="Santibanez J."/>
            <person name="Warren W.C."/>
            <person name="Mardis E.R."/>
            <person name="Weinstock G.M."/>
            <person name="Wilson R.K."/>
            <person name="Delehaunty K."/>
            <person name="Dooling D."/>
            <person name="Fronik C."/>
            <person name="Fulton L."/>
            <person name="Fulton B."/>
            <person name="Graves T."/>
            <person name="Minx P."/>
            <person name="Sodergren E."/>
            <person name="Birney E."/>
            <person name="Margulies E.H."/>
            <person name="Herrero J."/>
            <person name="Green E.D."/>
            <person name="Haussler D."/>
            <person name="Siepel A."/>
            <person name="Goldman N."/>
            <person name="Pollard K.S."/>
            <person name="Pedersen J.S."/>
            <person name="Lander E.S."/>
            <person name="Kellis M."/>
        </authorList>
    </citation>
    <scope>NUCLEOTIDE SEQUENCE [LARGE SCALE GENOMIC DNA]</scope>
    <source>
        <strain evidence="4">Thorbecke</strain>
    </source>
</reference>
<dbReference type="GO" id="GO:0006886">
    <property type="term" value="P:intracellular protein transport"/>
    <property type="evidence" value="ECO:0007669"/>
    <property type="project" value="TreeGrafter"/>
</dbReference>
<reference evidence="3" key="3">
    <citation type="submission" date="2025-09" db="UniProtKB">
        <authorList>
            <consortium name="Ensembl"/>
        </authorList>
    </citation>
    <scope>IDENTIFICATION</scope>
    <source>
        <strain evidence="3">Thorbecke</strain>
    </source>
</reference>
<organism evidence="3 4">
    <name type="scientific">Oryctolagus cuniculus</name>
    <name type="common">Rabbit</name>
    <dbReference type="NCBI Taxonomy" id="9986"/>
    <lineage>
        <taxon>Eukaryota</taxon>
        <taxon>Metazoa</taxon>
        <taxon>Chordata</taxon>
        <taxon>Craniata</taxon>
        <taxon>Vertebrata</taxon>
        <taxon>Euteleostomi</taxon>
        <taxon>Mammalia</taxon>
        <taxon>Eutheria</taxon>
        <taxon>Euarchontoglires</taxon>
        <taxon>Glires</taxon>
        <taxon>Lagomorpha</taxon>
        <taxon>Leporidae</taxon>
        <taxon>Oryctolagus</taxon>
    </lineage>
</organism>
<accession>A0A5F9DC55</accession>
<dbReference type="InParanoid" id="A0A5F9DC55"/>
<sequence>MQMPQGNPLLLSYSLQDLLARDTVQVELVPEKKGLFLKHVEYEVSSQRFQASVYRRYNDFVVFHEVLLHKFPYRMVPALPPKRMLGGKAGSAGGWGGQQ</sequence>
<dbReference type="Ensembl" id="ENSOCUT00000056941.1">
    <property type="protein sequence ID" value="ENSOCUP00000042871.1"/>
    <property type="gene ID" value="ENSOCUG00000038047.1"/>
</dbReference>
<dbReference type="Bgee" id="ENSOCUG00000038047">
    <property type="expression patterns" value="Expressed in blood and 17 other cell types or tissues"/>
</dbReference>
<protein>
    <recommendedName>
        <fullName evidence="2">PX domain-containing protein</fullName>
    </recommendedName>
</protein>
<dbReference type="GO" id="GO:0035091">
    <property type="term" value="F:phosphatidylinositol binding"/>
    <property type="evidence" value="ECO:0007669"/>
    <property type="project" value="InterPro"/>
</dbReference>
<dbReference type="AlphaFoldDB" id="A0A5F9DC55"/>
<dbReference type="GO" id="GO:0031901">
    <property type="term" value="C:early endosome membrane"/>
    <property type="evidence" value="ECO:0007669"/>
    <property type="project" value="TreeGrafter"/>
</dbReference>
<dbReference type="Pfam" id="PF00787">
    <property type="entry name" value="PX"/>
    <property type="match status" value="1"/>
</dbReference>
<dbReference type="STRING" id="9986.ENSOCUP00000042871"/>
<dbReference type="PANTHER" id="PTHR46571:SF1">
    <property type="entry name" value="SORTING NEXIN-8"/>
    <property type="match status" value="1"/>
</dbReference>
<dbReference type="InterPro" id="IPR036871">
    <property type="entry name" value="PX_dom_sf"/>
</dbReference>
<feature type="domain" description="PX" evidence="2">
    <location>
        <begin position="20"/>
        <end position="99"/>
    </location>
</feature>
<dbReference type="PANTHER" id="PTHR46571">
    <property type="entry name" value="SORTING NEXIN-8"/>
    <property type="match status" value="1"/>
</dbReference>
<evidence type="ECO:0000259" key="2">
    <source>
        <dbReference type="PROSITE" id="PS50195"/>
    </source>
</evidence>
<dbReference type="PROSITE" id="PS50195">
    <property type="entry name" value="PX"/>
    <property type="match status" value="1"/>
</dbReference>
<dbReference type="Gene3D" id="3.30.1520.10">
    <property type="entry name" value="Phox-like domain"/>
    <property type="match status" value="1"/>
</dbReference>
<dbReference type="Proteomes" id="UP000001811">
    <property type="component" value="Unplaced"/>
</dbReference>
<reference evidence="3" key="2">
    <citation type="submission" date="2025-08" db="UniProtKB">
        <authorList>
            <consortium name="Ensembl"/>
        </authorList>
    </citation>
    <scope>IDENTIFICATION</scope>
    <source>
        <strain evidence="3">Thorbecke</strain>
    </source>
</reference>
<dbReference type="InterPro" id="IPR028662">
    <property type="entry name" value="SNX8/Mvp1"/>
</dbReference>
<dbReference type="GO" id="GO:0005829">
    <property type="term" value="C:cytosol"/>
    <property type="evidence" value="ECO:0007669"/>
    <property type="project" value="GOC"/>
</dbReference>
<dbReference type="GeneTree" id="ENSGT00460000041594"/>
<dbReference type="SUPFAM" id="SSF64268">
    <property type="entry name" value="PX domain"/>
    <property type="match status" value="1"/>
</dbReference>
<dbReference type="GO" id="GO:0034498">
    <property type="term" value="P:early endosome to Golgi transport"/>
    <property type="evidence" value="ECO:0007669"/>
    <property type="project" value="TreeGrafter"/>
</dbReference>
<evidence type="ECO:0000256" key="1">
    <source>
        <dbReference type="ARBA" id="ARBA00004287"/>
    </source>
</evidence>
<evidence type="ECO:0000313" key="4">
    <source>
        <dbReference type="Proteomes" id="UP000001811"/>
    </source>
</evidence>